<dbReference type="PATRIC" id="fig|883113.3.peg.745"/>
<feature type="active site" description="Proton acceptor; for enolization step" evidence="3">
    <location>
        <position position="62"/>
    </location>
</feature>
<dbReference type="GO" id="GO:0004342">
    <property type="term" value="F:glucosamine-6-phosphate deaminase activity"/>
    <property type="evidence" value="ECO:0007669"/>
    <property type="project" value="UniProtKB-UniRule"/>
</dbReference>
<dbReference type="InterPro" id="IPR004547">
    <property type="entry name" value="Glucosamine6P_isomerase"/>
</dbReference>
<comment type="caution">
    <text evidence="3">Lacks conserved residue(s) required for the propagation of feature annotation.</text>
</comment>
<dbReference type="AlphaFoldDB" id="H3NIQ8"/>
<dbReference type="HAMAP" id="MF_01241">
    <property type="entry name" value="GlcN6P_deamin"/>
    <property type="match status" value="1"/>
</dbReference>
<evidence type="ECO:0000259" key="4">
    <source>
        <dbReference type="Pfam" id="PF01182"/>
    </source>
</evidence>
<dbReference type="GO" id="GO:0006043">
    <property type="term" value="P:glucosamine catabolic process"/>
    <property type="evidence" value="ECO:0007669"/>
    <property type="project" value="TreeGrafter"/>
</dbReference>
<proteinExistence type="inferred from homology"/>
<dbReference type="GO" id="GO:0042802">
    <property type="term" value="F:identical protein binding"/>
    <property type="evidence" value="ECO:0007669"/>
    <property type="project" value="TreeGrafter"/>
</dbReference>
<feature type="domain" description="Glucosamine/galactosamine-6-phosphate isomerase" evidence="4">
    <location>
        <begin position="18"/>
        <end position="217"/>
    </location>
</feature>
<reference evidence="5 6" key="1">
    <citation type="submission" date="2012-01" db="EMBL/GenBank/DDBJ databases">
        <title>The Genome Sequence of Facklamia languida CCUG 37842.</title>
        <authorList>
            <consortium name="The Broad Institute Genome Sequencing Platform"/>
            <person name="Earl A."/>
            <person name="Ward D."/>
            <person name="Feldgarden M."/>
            <person name="Gevers D."/>
            <person name="Huys G."/>
            <person name="Young S.K."/>
            <person name="Zeng Q."/>
            <person name="Gargeya S."/>
            <person name="Fitzgerald M."/>
            <person name="Haas B."/>
            <person name="Abouelleil A."/>
            <person name="Alvarado L."/>
            <person name="Arachchi H.M."/>
            <person name="Berlin A."/>
            <person name="Chapman S.B."/>
            <person name="Gearin G."/>
            <person name="Goldberg J."/>
            <person name="Griggs A."/>
            <person name="Gujja S."/>
            <person name="Hansen M."/>
            <person name="Heiman D."/>
            <person name="Howarth C."/>
            <person name="Larimer J."/>
            <person name="Lui A."/>
            <person name="MacDonald P.J.P."/>
            <person name="McCowen C."/>
            <person name="Montmayeur A."/>
            <person name="Murphy C."/>
            <person name="Neiman D."/>
            <person name="Pearson M."/>
            <person name="Priest M."/>
            <person name="Roberts A."/>
            <person name="Saif S."/>
            <person name="Shea T."/>
            <person name="Sisk P."/>
            <person name="Stolte C."/>
            <person name="Sykes S."/>
            <person name="Wortman J."/>
            <person name="Nusbaum C."/>
            <person name="Birren B."/>
        </authorList>
    </citation>
    <scope>NUCLEOTIDE SEQUENCE [LARGE SCALE GENOMIC DNA]</scope>
    <source>
        <strain evidence="5 6">CCUG 37842</strain>
    </source>
</reference>
<protein>
    <recommendedName>
        <fullName evidence="3">Glucosamine-6-phosphate deaminase</fullName>
        <ecNumber evidence="3">3.5.99.6</ecNumber>
    </recommendedName>
    <alternativeName>
        <fullName evidence="3">GlcN6P deaminase</fullName>
        <shortName evidence="3">GNPDA</shortName>
    </alternativeName>
    <alternativeName>
        <fullName evidence="3">Glucosamine-6-phosphate isomerase</fullName>
    </alternativeName>
</protein>
<gene>
    <name evidence="3" type="primary">nagB</name>
    <name evidence="5" type="ORF">HMPREF9708_00747</name>
</gene>
<dbReference type="InterPro" id="IPR037171">
    <property type="entry name" value="NagB/RpiA_transferase-like"/>
</dbReference>
<evidence type="ECO:0000313" key="6">
    <source>
        <dbReference type="Proteomes" id="UP000006190"/>
    </source>
</evidence>
<feature type="active site" description="Proton acceptor; for ring-opening step" evidence="3">
    <location>
        <position position="130"/>
    </location>
</feature>
<evidence type="ECO:0000256" key="3">
    <source>
        <dbReference type="HAMAP-Rule" id="MF_01241"/>
    </source>
</evidence>
<dbReference type="STRING" id="883113.HMPREF9708_00747"/>
<feature type="active site" description="For ring-opening step" evidence="3">
    <location>
        <position position="128"/>
    </location>
</feature>
<dbReference type="GO" id="GO:0006046">
    <property type="term" value="P:N-acetylglucosamine catabolic process"/>
    <property type="evidence" value="ECO:0007669"/>
    <property type="project" value="TreeGrafter"/>
</dbReference>
<evidence type="ECO:0000256" key="2">
    <source>
        <dbReference type="ARBA" id="ARBA00023277"/>
    </source>
</evidence>
<accession>H3NIQ8</accession>
<dbReference type="InterPro" id="IPR006148">
    <property type="entry name" value="Glc/Gal-6P_isomerase"/>
</dbReference>
<dbReference type="SUPFAM" id="SSF100950">
    <property type="entry name" value="NagB/RpiA/CoA transferase-like"/>
    <property type="match status" value="1"/>
</dbReference>
<dbReference type="EC" id="3.5.99.6" evidence="3"/>
<dbReference type="eggNOG" id="COG0363">
    <property type="taxonomic scope" value="Bacteria"/>
</dbReference>
<dbReference type="EMBL" id="AGEG01000009">
    <property type="protein sequence ID" value="EHR37186.1"/>
    <property type="molecule type" value="Genomic_DNA"/>
</dbReference>
<name>H3NIQ8_9LACT</name>
<dbReference type="HOGENOM" id="CLU_049611_1_0_9"/>
<keyword evidence="2 3" id="KW-0119">Carbohydrate metabolism</keyword>
<comment type="catalytic activity">
    <reaction evidence="3">
        <text>alpha-D-glucosamine 6-phosphate + H2O = beta-D-fructose 6-phosphate + NH4(+)</text>
        <dbReference type="Rhea" id="RHEA:12172"/>
        <dbReference type="ChEBI" id="CHEBI:15377"/>
        <dbReference type="ChEBI" id="CHEBI:28938"/>
        <dbReference type="ChEBI" id="CHEBI:57634"/>
        <dbReference type="ChEBI" id="CHEBI:75989"/>
        <dbReference type="EC" id="3.5.99.6"/>
    </reaction>
</comment>
<comment type="pathway">
    <text evidence="3">Amino-sugar metabolism; N-acetylneuraminate degradation; D-fructose 6-phosphate from N-acetylneuraminate: step 5/5.</text>
</comment>
<dbReference type="RefSeq" id="WP_006308774.1">
    <property type="nucleotide sequence ID" value="NZ_JH601133.1"/>
</dbReference>
<dbReference type="OrthoDB" id="9791139at2"/>
<dbReference type="Gene3D" id="3.40.50.1360">
    <property type="match status" value="1"/>
</dbReference>
<dbReference type="Proteomes" id="UP000006190">
    <property type="component" value="Unassembled WGS sequence"/>
</dbReference>
<comment type="function">
    <text evidence="3">Catalyzes the reversible isomerization-deamination of glucosamine 6-phosphate (GlcN6P) to form fructose 6-phosphate (Fru6P) and ammonium ion.</text>
</comment>
<evidence type="ECO:0000313" key="5">
    <source>
        <dbReference type="EMBL" id="EHR37186.1"/>
    </source>
</evidence>
<sequence>MEIKIFKTAEEASYQALELFKEVKEKGGRVFGLATGSTPEFLYHLLAASDLDFSQDIAINLDEYLGLAPQDPQSYAYFMQDHLFNKKPFGATYIPNGLAEDIQAEAERYEAIIDAHPIDLQLLGIGSNGHIGFNEPGTPFDRTTHAVQLTSQTIADNGRFFSSQEAVPQEALSMGIASILKAKQILLMAFGAKKAAAIKGLIEGPMSEDLPVTCLQSHPHVTVLLDEEAAQELTRVE</sequence>
<dbReference type="GO" id="GO:0005737">
    <property type="term" value="C:cytoplasm"/>
    <property type="evidence" value="ECO:0007669"/>
    <property type="project" value="TreeGrafter"/>
</dbReference>
<comment type="similarity">
    <text evidence="3">Belongs to the glucosamine/galactosamine-6-phosphate isomerase family. NagB subfamily.</text>
</comment>
<dbReference type="PANTHER" id="PTHR11280:SF5">
    <property type="entry name" value="GLUCOSAMINE-6-PHOSPHATE ISOMERASE"/>
    <property type="match status" value="1"/>
</dbReference>
<evidence type="ECO:0000256" key="1">
    <source>
        <dbReference type="ARBA" id="ARBA00022801"/>
    </source>
</evidence>
<dbReference type="PANTHER" id="PTHR11280">
    <property type="entry name" value="GLUCOSAMINE-6-PHOSPHATE ISOMERASE"/>
    <property type="match status" value="1"/>
</dbReference>
<keyword evidence="6" id="KW-1185">Reference proteome</keyword>
<dbReference type="CDD" id="cd01399">
    <property type="entry name" value="GlcN6P_deaminase"/>
    <property type="match status" value="1"/>
</dbReference>
<keyword evidence="1 3" id="KW-0378">Hydrolase</keyword>
<dbReference type="UniPathway" id="UPA00629">
    <property type="reaction ID" value="UER00684"/>
</dbReference>
<dbReference type="GO" id="GO:0019262">
    <property type="term" value="P:N-acetylneuraminate catabolic process"/>
    <property type="evidence" value="ECO:0007669"/>
    <property type="project" value="UniProtKB-UniRule"/>
</dbReference>
<dbReference type="InterPro" id="IPR018321">
    <property type="entry name" value="Glucosamine6P_isomerase_CS"/>
</dbReference>
<comment type="caution">
    <text evidence="5">The sequence shown here is derived from an EMBL/GenBank/DDBJ whole genome shotgun (WGS) entry which is preliminary data.</text>
</comment>
<organism evidence="5 6">
    <name type="scientific">Facklamia languida CCUG 37842</name>
    <dbReference type="NCBI Taxonomy" id="883113"/>
    <lineage>
        <taxon>Bacteria</taxon>
        <taxon>Bacillati</taxon>
        <taxon>Bacillota</taxon>
        <taxon>Bacilli</taxon>
        <taxon>Lactobacillales</taxon>
        <taxon>Aerococcaceae</taxon>
        <taxon>Facklamia</taxon>
    </lineage>
</organism>
<dbReference type="GO" id="GO:0005975">
    <property type="term" value="P:carbohydrate metabolic process"/>
    <property type="evidence" value="ECO:0007669"/>
    <property type="project" value="InterPro"/>
</dbReference>
<dbReference type="Pfam" id="PF01182">
    <property type="entry name" value="Glucosamine_iso"/>
    <property type="match status" value="1"/>
</dbReference>
<dbReference type="PROSITE" id="PS01161">
    <property type="entry name" value="GLC_GALNAC_ISOMERASE"/>
    <property type="match status" value="1"/>
</dbReference>
<feature type="active site" description="For ring-opening step" evidence="3">
    <location>
        <position position="135"/>
    </location>
</feature>